<evidence type="ECO:0000313" key="23">
    <source>
        <dbReference type="Proteomes" id="UP000030661"/>
    </source>
</evidence>
<feature type="transmembrane region" description="Helical" evidence="21">
    <location>
        <begin position="140"/>
        <end position="160"/>
    </location>
</feature>
<dbReference type="PANTHER" id="PTHR30474">
    <property type="entry name" value="CELL CYCLE PROTEIN"/>
    <property type="match status" value="1"/>
</dbReference>
<dbReference type="InterPro" id="IPR013437">
    <property type="entry name" value="FtsW"/>
</dbReference>
<evidence type="ECO:0000256" key="18">
    <source>
        <dbReference type="ARBA" id="ARBA00041418"/>
    </source>
</evidence>
<evidence type="ECO:0000256" key="17">
    <source>
        <dbReference type="ARBA" id="ARBA00041185"/>
    </source>
</evidence>
<evidence type="ECO:0000256" key="5">
    <source>
        <dbReference type="ARBA" id="ARBA00022676"/>
    </source>
</evidence>
<dbReference type="GO" id="GO:0005886">
    <property type="term" value="C:plasma membrane"/>
    <property type="evidence" value="ECO:0007669"/>
    <property type="project" value="UniProtKB-SubCell"/>
</dbReference>
<keyword evidence="13" id="KW-0961">Cell wall biogenesis/degradation</keyword>
<reference evidence="22" key="1">
    <citation type="journal article" date="2015" name="PeerJ">
        <title>First genomic representation of candidate bacterial phylum KSB3 points to enhanced environmental sensing as a trigger of wastewater bulking.</title>
        <authorList>
            <person name="Sekiguchi Y."/>
            <person name="Ohashi A."/>
            <person name="Parks D.H."/>
            <person name="Yamauchi T."/>
            <person name="Tyson G.W."/>
            <person name="Hugenholtz P."/>
        </authorList>
    </citation>
    <scope>NUCLEOTIDE SEQUENCE [LARGE SCALE GENOMIC DNA]</scope>
</reference>
<feature type="transmembrane region" description="Helical" evidence="21">
    <location>
        <begin position="302"/>
        <end position="327"/>
    </location>
</feature>
<dbReference type="Proteomes" id="UP000030661">
    <property type="component" value="Unassembled WGS sequence"/>
</dbReference>
<dbReference type="STRING" id="1499967.U27_02763"/>
<dbReference type="Pfam" id="PF01098">
    <property type="entry name" value="FTSW_RODA_SPOVE"/>
    <property type="match status" value="1"/>
</dbReference>
<organism evidence="22">
    <name type="scientific">Vecturithrix granuli</name>
    <dbReference type="NCBI Taxonomy" id="1499967"/>
    <lineage>
        <taxon>Bacteria</taxon>
        <taxon>Candidatus Moduliflexota</taxon>
        <taxon>Candidatus Vecturitrichia</taxon>
        <taxon>Candidatus Vecturitrichales</taxon>
        <taxon>Candidatus Vecturitrichaceae</taxon>
        <taxon>Candidatus Vecturithrix</taxon>
    </lineage>
</organism>
<evidence type="ECO:0000256" key="9">
    <source>
        <dbReference type="ARBA" id="ARBA00022984"/>
    </source>
</evidence>
<feature type="transmembrane region" description="Helical" evidence="21">
    <location>
        <begin position="339"/>
        <end position="360"/>
    </location>
</feature>
<keyword evidence="4 22" id="KW-0132">Cell division</keyword>
<comment type="catalytic activity">
    <reaction evidence="20">
        <text>[GlcNAc-(1-&gt;4)-Mur2Ac(oyl-L-Ala-gamma-D-Glu-L-Lys-D-Ala-D-Ala)](n)-di-trans,octa-cis-undecaprenyl diphosphate + beta-D-GlcNAc-(1-&gt;4)-Mur2Ac(oyl-L-Ala-gamma-D-Glu-L-Lys-D-Ala-D-Ala)-di-trans,octa-cis-undecaprenyl diphosphate = [GlcNAc-(1-&gt;4)-Mur2Ac(oyl-L-Ala-gamma-D-Glu-L-Lys-D-Ala-D-Ala)](n+1)-di-trans,octa-cis-undecaprenyl diphosphate + di-trans,octa-cis-undecaprenyl diphosphate + H(+)</text>
        <dbReference type="Rhea" id="RHEA:23708"/>
        <dbReference type="Rhea" id="RHEA-COMP:9602"/>
        <dbReference type="Rhea" id="RHEA-COMP:9603"/>
        <dbReference type="ChEBI" id="CHEBI:15378"/>
        <dbReference type="ChEBI" id="CHEBI:58405"/>
        <dbReference type="ChEBI" id="CHEBI:60033"/>
        <dbReference type="ChEBI" id="CHEBI:78435"/>
        <dbReference type="EC" id="2.4.99.28"/>
    </reaction>
</comment>
<keyword evidence="23" id="KW-1185">Reference proteome</keyword>
<dbReference type="GO" id="GO:0008360">
    <property type="term" value="P:regulation of cell shape"/>
    <property type="evidence" value="ECO:0007669"/>
    <property type="project" value="UniProtKB-KW"/>
</dbReference>
<evidence type="ECO:0000256" key="14">
    <source>
        <dbReference type="ARBA" id="ARBA00032370"/>
    </source>
</evidence>
<keyword evidence="5" id="KW-0328">Glycosyltransferase</keyword>
<dbReference type="AlphaFoldDB" id="A0A081BTZ9"/>
<evidence type="ECO:0000256" key="19">
    <source>
        <dbReference type="ARBA" id="ARBA00044770"/>
    </source>
</evidence>
<evidence type="ECO:0000256" key="3">
    <source>
        <dbReference type="ARBA" id="ARBA00022475"/>
    </source>
</evidence>
<keyword evidence="7 21" id="KW-0812">Transmembrane</keyword>
<dbReference type="GO" id="GO:0015648">
    <property type="term" value="F:lipid-linked peptidoglycan transporter activity"/>
    <property type="evidence" value="ECO:0007669"/>
    <property type="project" value="TreeGrafter"/>
</dbReference>
<keyword evidence="11 21" id="KW-0472">Membrane</keyword>
<evidence type="ECO:0000256" key="20">
    <source>
        <dbReference type="ARBA" id="ARBA00049902"/>
    </source>
</evidence>
<dbReference type="GO" id="GO:0008955">
    <property type="term" value="F:peptidoglycan glycosyltransferase activity"/>
    <property type="evidence" value="ECO:0007669"/>
    <property type="project" value="UniProtKB-EC"/>
</dbReference>
<evidence type="ECO:0000256" key="10">
    <source>
        <dbReference type="ARBA" id="ARBA00022989"/>
    </source>
</evidence>
<comment type="pathway">
    <text evidence="2">Cell wall biogenesis; peptidoglycan biosynthesis.</text>
</comment>
<evidence type="ECO:0000313" key="22">
    <source>
        <dbReference type="EMBL" id="GAK55804.1"/>
    </source>
</evidence>
<dbReference type="NCBIfam" id="TIGR02614">
    <property type="entry name" value="ftsW"/>
    <property type="match status" value="1"/>
</dbReference>
<protein>
    <recommendedName>
        <fullName evidence="17">Probable peptidoglycan glycosyltransferase FtsW</fullName>
        <ecNumber evidence="19">2.4.99.28</ecNumber>
    </recommendedName>
    <alternativeName>
        <fullName evidence="18">Cell division protein FtsW</fullName>
    </alternativeName>
    <alternativeName>
        <fullName evidence="15">Cell wall polymerase</fullName>
    </alternativeName>
    <alternativeName>
        <fullName evidence="14">Peptidoglycan polymerase</fullName>
    </alternativeName>
</protein>
<dbReference type="EC" id="2.4.99.28" evidence="19"/>
<evidence type="ECO:0000256" key="1">
    <source>
        <dbReference type="ARBA" id="ARBA00004651"/>
    </source>
</evidence>
<evidence type="ECO:0000256" key="4">
    <source>
        <dbReference type="ARBA" id="ARBA00022618"/>
    </source>
</evidence>
<keyword evidence="6" id="KW-0808">Transferase</keyword>
<keyword evidence="3" id="KW-1003">Cell membrane</keyword>
<feature type="transmembrane region" description="Helical" evidence="21">
    <location>
        <begin position="74"/>
        <end position="94"/>
    </location>
</feature>
<dbReference type="GO" id="GO:0071555">
    <property type="term" value="P:cell wall organization"/>
    <property type="evidence" value="ECO:0007669"/>
    <property type="project" value="UniProtKB-KW"/>
</dbReference>
<dbReference type="eggNOG" id="COG0772">
    <property type="taxonomic scope" value="Bacteria"/>
</dbReference>
<accession>A0A081BTZ9</accession>
<evidence type="ECO:0000256" key="15">
    <source>
        <dbReference type="ARBA" id="ARBA00033270"/>
    </source>
</evidence>
<feature type="transmembrane region" description="Helical" evidence="21">
    <location>
        <begin position="264"/>
        <end position="290"/>
    </location>
</feature>
<keyword evidence="8" id="KW-0133">Cell shape</keyword>
<evidence type="ECO:0000256" key="21">
    <source>
        <dbReference type="SAM" id="Phobius"/>
    </source>
</evidence>
<feature type="transmembrane region" description="Helical" evidence="21">
    <location>
        <begin position="9"/>
        <end position="27"/>
    </location>
</feature>
<keyword evidence="9" id="KW-0573">Peptidoglycan synthesis</keyword>
<gene>
    <name evidence="22" type="ORF">U27_02763</name>
</gene>
<feature type="transmembrane region" description="Helical" evidence="21">
    <location>
        <begin position="47"/>
        <end position="67"/>
    </location>
</feature>
<dbReference type="GO" id="GO:0009252">
    <property type="term" value="P:peptidoglycan biosynthetic process"/>
    <property type="evidence" value="ECO:0007669"/>
    <property type="project" value="UniProtKB-KW"/>
</dbReference>
<evidence type="ECO:0000256" key="7">
    <source>
        <dbReference type="ARBA" id="ARBA00022692"/>
    </source>
</evidence>
<evidence type="ECO:0000256" key="12">
    <source>
        <dbReference type="ARBA" id="ARBA00023306"/>
    </source>
</evidence>
<dbReference type="PANTHER" id="PTHR30474:SF2">
    <property type="entry name" value="PEPTIDOGLYCAN GLYCOSYLTRANSFERASE FTSW-RELATED"/>
    <property type="match status" value="1"/>
</dbReference>
<proteinExistence type="inferred from homology"/>
<evidence type="ECO:0000256" key="16">
    <source>
        <dbReference type="ARBA" id="ARBA00038053"/>
    </source>
</evidence>
<keyword evidence="12" id="KW-0131">Cell cycle</keyword>
<dbReference type="EMBL" id="DF820464">
    <property type="protein sequence ID" value="GAK55804.1"/>
    <property type="molecule type" value="Genomic_DNA"/>
</dbReference>
<dbReference type="HOGENOM" id="CLU_029243_0_1_0"/>
<feature type="transmembrane region" description="Helical" evidence="21">
    <location>
        <begin position="166"/>
        <end position="183"/>
    </location>
</feature>
<evidence type="ECO:0000256" key="6">
    <source>
        <dbReference type="ARBA" id="ARBA00022679"/>
    </source>
</evidence>
<sequence>MQQGSSDKVLLSVVLILLGFGVIMVYSSSGVYAKSGGNEHYFLLRHLFSILVGVTAMTIISLIPYPFYRRPSVIIPLLFFAIALLVLTLIPGIGAKINNARRWLPIGNFRTFQPAEVAKLILVLYFSYYMVKKQDKIRSFTFTVIPCLIILGLFFTLIVIQPDLGTAINIVALVIPLMFIAGVRIVHLLEVALVSLPLIGLLTWTNPYQKMRILRFLNPWEDPKKSGYQLIQSLIAIGKGGISGVGLGRGQQKLFYLPEPYSDFIFSTIGEELGLLGAIVVIVLFTVLLWRGILIAFSAPDLFGTFVAFGLTLLIGIQAGINLGVVTGILPTKGLPLPFISHGGTSLIVCLTSMGILLNISRYCPELRWSQRPSAANQPAFSR</sequence>
<dbReference type="GO" id="GO:0032153">
    <property type="term" value="C:cell division site"/>
    <property type="evidence" value="ECO:0007669"/>
    <property type="project" value="TreeGrafter"/>
</dbReference>
<evidence type="ECO:0000256" key="8">
    <source>
        <dbReference type="ARBA" id="ARBA00022960"/>
    </source>
</evidence>
<feature type="transmembrane region" description="Helical" evidence="21">
    <location>
        <begin position="188"/>
        <end position="205"/>
    </location>
</feature>
<keyword evidence="10 21" id="KW-1133">Transmembrane helix</keyword>
<dbReference type="InterPro" id="IPR001182">
    <property type="entry name" value="FtsW/RodA"/>
</dbReference>
<evidence type="ECO:0000256" key="2">
    <source>
        <dbReference type="ARBA" id="ARBA00004752"/>
    </source>
</evidence>
<name>A0A081BTZ9_VECG1</name>
<evidence type="ECO:0000256" key="11">
    <source>
        <dbReference type="ARBA" id="ARBA00023136"/>
    </source>
</evidence>
<dbReference type="GO" id="GO:0051301">
    <property type="term" value="P:cell division"/>
    <property type="evidence" value="ECO:0007669"/>
    <property type="project" value="UniProtKB-KW"/>
</dbReference>
<comment type="subcellular location">
    <subcellularLocation>
        <location evidence="1">Cell membrane</location>
        <topology evidence="1">Multi-pass membrane protein</topology>
    </subcellularLocation>
</comment>
<comment type="similarity">
    <text evidence="16">Belongs to the SEDS family. FtsW subfamily.</text>
</comment>
<evidence type="ECO:0000256" key="13">
    <source>
        <dbReference type="ARBA" id="ARBA00023316"/>
    </source>
</evidence>